<evidence type="ECO:0000259" key="7">
    <source>
        <dbReference type="PROSITE" id="PS50893"/>
    </source>
</evidence>
<evidence type="ECO:0000313" key="9">
    <source>
        <dbReference type="Proteomes" id="UP000824504"/>
    </source>
</evidence>
<proteinExistence type="inferred from homology"/>
<dbReference type="GO" id="GO:0005524">
    <property type="term" value="F:ATP binding"/>
    <property type="evidence" value="ECO:0007669"/>
    <property type="project" value="UniProtKB-KW"/>
</dbReference>
<protein>
    <submittedName>
        <fullName evidence="8">ABC transporter ATP-binding protein</fullName>
    </submittedName>
</protein>
<dbReference type="SMART" id="SM00382">
    <property type="entry name" value="AAA"/>
    <property type="match status" value="1"/>
</dbReference>
<dbReference type="CDD" id="cd03230">
    <property type="entry name" value="ABC_DR_subfamily_A"/>
    <property type="match status" value="1"/>
</dbReference>
<dbReference type="Pfam" id="PF00005">
    <property type="entry name" value="ABC_tran"/>
    <property type="match status" value="1"/>
</dbReference>
<dbReference type="InterPro" id="IPR050763">
    <property type="entry name" value="ABC_transporter_ATP-binding"/>
</dbReference>
<dbReference type="Proteomes" id="UP000824504">
    <property type="component" value="Chromosome"/>
</dbReference>
<keyword evidence="5 8" id="KW-0067">ATP-binding</keyword>
<evidence type="ECO:0000256" key="2">
    <source>
        <dbReference type="ARBA" id="ARBA00005417"/>
    </source>
</evidence>
<keyword evidence="6" id="KW-0046">Antibiotic resistance</keyword>
<gene>
    <name evidence="8" type="ORF">KDB89_03865</name>
</gene>
<sequence length="294" mass="32089">MNPIVTQAMTKHYGKFPALVDLDLEVRPGEVFGFLGPNGAGKSTAIRCLLGELNLTSGSAQVLGAAPRGVAHRARLGYVPADLNLWPGMTGRQTLRFFARLRGGVDRAYADSLAERLGADLDKKVGDLSTGNRQKVGLIAAFMHRPDLLILDEPNAGLDPLVQHEFWAMMREAADEGRSVFLSSHTLSEVERVADRVGIIRKGHLIAVEEVAELRSKRMRRVELDVDGELSAAELAAVPGTRDISVLPGRATLDFDGEISQLLAVVTAKAHLRDLHTQEADLEDIFLTYYKDES</sequence>
<evidence type="ECO:0000256" key="4">
    <source>
        <dbReference type="ARBA" id="ARBA00022741"/>
    </source>
</evidence>
<keyword evidence="9" id="KW-1185">Reference proteome</keyword>
<feature type="domain" description="ABC transporter" evidence="7">
    <location>
        <begin position="4"/>
        <end position="227"/>
    </location>
</feature>
<dbReference type="EMBL" id="CP079216">
    <property type="protein sequence ID" value="QXT63623.1"/>
    <property type="molecule type" value="Genomic_DNA"/>
</dbReference>
<evidence type="ECO:0000256" key="1">
    <source>
        <dbReference type="ARBA" id="ARBA00004202"/>
    </source>
</evidence>
<name>A0ABX8SJX5_9ACTN</name>
<evidence type="ECO:0000313" key="8">
    <source>
        <dbReference type="EMBL" id="QXT63623.1"/>
    </source>
</evidence>
<evidence type="ECO:0000256" key="3">
    <source>
        <dbReference type="ARBA" id="ARBA00022448"/>
    </source>
</evidence>
<organism evidence="8 9">
    <name type="scientific">Tessaracoccus palaemonis</name>
    <dbReference type="NCBI Taxonomy" id="2829499"/>
    <lineage>
        <taxon>Bacteria</taxon>
        <taxon>Bacillati</taxon>
        <taxon>Actinomycetota</taxon>
        <taxon>Actinomycetes</taxon>
        <taxon>Propionibacteriales</taxon>
        <taxon>Propionibacteriaceae</taxon>
        <taxon>Tessaracoccus</taxon>
    </lineage>
</organism>
<evidence type="ECO:0000256" key="6">
    <source>
        <dbReference type="ARBA" id="ARBA00023251"/>
    </source>
</evidence>
<dbReference type="InterPro" id="IPR003439">
    <property type="entry name" value="ABC_transporter-like_ATP-bd"/>
</dbReference>
<evidence type="ECO:0000256" key="5">
    <source>
        <dbReference type="ARBA" id="ARBA00022840"/>
    </source>
</evidence>
<comment type="subcellular location">
    <subcellularLocation>
        <location evidence="1">Cell membrane</location>
        <topology evidence="1">Peripheral membrane protein</topology>
    </subcellularLocation>
</comment>
<reference evidence="8 9" key="1">
    <citation type="submission" date="2021-07" db="EMBL/GenBank/DDBJ databases">
        <title>complete genome sequencing of Tessaracoccus sp.J1M15.</title>
        <authorList>
            <person name="Bae J.-W."/>
            <person name="Kim D.-y."/>
        </authorList>
    </citation>
    <scope>NUCLEOTIDE SEQUENCE [LARGE SCALE GENOMIC DNA]</scope>
    <source>
        <strain evidence="8 9">J1M15</strain>
    </source>
</reference>
<dbReference type="PROSITE" id="PS50893">
    <property type="entry name" value="ABC_TRANSPORTER_2"/>
    <property type="match status" value="1"/>
</dbReference>
<dbReference type="RefSeq" id="WP_219083551.1">
    <property type="nucleotide sequence ID" value="NZ_CP079216.1"/>
</dbReference>
<dbReference type="PANTHER" id="PTHR42711">
    <property type="entry name" value="ABC TRANSPORTER ATP-BINDING PROTEIN"/>
    <property type="match status" value="1"/>
</dbReference>
<keyword evidence="4" id="KW-0547">Nucleotide-binding</keyword>
<dbReference type="PANTHER" id="PTHR42711:SF5">
    <property type="entry name" value="ABC TRANSPORTER ATP-BINDING PROTEIN NATA"/>
    <property type="match status" value="1"/>
</dbReference>
<dbReference type="InterPro" id="IPR003593">
    <property type="entry name" value="AAA+_ATPase"/>
</dbReference>
<keyword evidence="3" id="KW-0813">Transport</keyword>
<accession>A0ABX8SJX5</accession>
<comment type="similarity">
    <text evidence="2">Belongs to the ABC transporter superfamily.</text>
</comment>